<feature type="transmembrane region" description="Helical" evidence="1">
    <location>
        <begin position="92"/>
        <end position="110"/>
    </location>
</feature>
<dbReference type="InterPro" id="IPR006860">
    <property type="entry name" value="FecR"/>
</dbReference>
<dbReference type="EMBL" id="OCNH01000009">
    <property type="protein sequence ID" value="SOD99278.1"/>
    <property type="molecule type" value="Genomic_DNA"/>
</dbReference>
<organism evidence="4 5">
    <name type="scientific">Spirosoma fluviale</name>
    <dbReference type="NCBI Taxonomy" id="1597977"/>
    <lineage>
        <taxon>Bacteria</taxon>
        <taxon>Pseudomonadati</taxon>
        <taxon>Bacteroidota</taxon>
        <taxon>Cytophagia</taxon>
        <taxon>Cytophagales</taxon>
        <taxon>Cytophagaceae</taxon>
        <taxon>Spirosoma</taxon>
    </lineage>
</organism>
<dbReference type="Gene3D" id="2.60.120.1440">
    <property type="match status" value="1"/>
</dbReference>
<sequence length="334" mass="38128">MKSTITKELLFQHFSGKTSAMQKQLIDEWAREVANEEVYYQWLEEYENLHPEYEANVSGAIDRYNDFLKQRQRVPTADAPETVVVSIRPNRWIWALAAATVTAIVYFILLPKSDFWRYQTYRTNFGETQTLKLEDGSTVVLNANSLLKVPRWGFGEKSRDVFLAGEAEFSVKHLPGHQKFVVKTGKRFDVEVLGTEFTVFARARGSKVVLNKGKVQLNVSVGNQTRQMLMKPGDLILLDNENHALRKTTVQPEVHAAWKGHRYIFQQTTLQEIIYLLAENYGIQAEATDKELLGQTLSGTFTAKNADELLELIQGVLDLTITRKDNKVLISQTK</sequence>
<feature type="domain" description="Protein FecR C-terminal" evidence="3">
    <location>
        <begin position="262"/>
        <end position="330"/>
    </location>
</feature>
<evidence type="ECO:0000259" key="3">
    <source>
        <dbReference type="Pfam" id="PF16344"/>
    </source>
</evidence>
<dbReference type="Proteomes" id="UP000219452">
    <property type="component" value="Unassembled WGS sequence"/>
</dbReference>
<keyword evidence="1" id="KW-1133">Transmembrane helix</keyword>
<evidence type="ECO:0000256" key="1">
    <source>
        <dbReference type="SAM" id="Phobius"/>
    </source>
</evidence>
<dbReference type="Pfam" id="PF04773">
    <property type="entry name" value="FecR"/>
    <property type="match status" value="1"/>
</dbReference>
<dbReference type="Gene3D" id="3.55.50.30">
    <property type="match status" value="1"/>
</dbReference>
<proteinExistence type="predicted"/>
<protein>
    <submittedName>
        <fullName evidence="4">FecR family protein</fullName>
    </submittedName>
</protein>
<dbReference type="PANTHER" id="PTHR30273">
    <property type="entry name" value="PERIPLASMIC SIGNAL SENSOR AND SIGMA FACTOR ACTIVATOR FECR-RELATED"/>
    <property type="match status" value="1"/>
</dbReference>
<reference evidence="5" key="1">
    <citation type="submission" date="2017-09" db="EMBL/GenBank/DDBJ databases">
        <authorList>
            <person name="Varghese N."/>
            <person name="Submissions S."/>
        </authorList>
    </citation>
    <scope>NUCLEOTIDE SEQUENCE [LARGE SCALE GENOMIC DNA]</scope>
    <source>
        <strain evidence="5">DSM 29961</strain>
    </source>
</reference>
<name>A0A286GUS0_9BACT</name>
<dbReference type="OrthoDB" id="1523489at2"/>
<dbReference type="Pfam" id="PF16344">
    <property type="entry name" value="FecR_C"/>
    <property type="match status" value="1"/>
</dbReference>
<keyword evidence="1" id="KW-0812">Transmembrane</keyword>
<gene>
    <name evidence="4" type="ORF">SAMN06269250_6344</name>
</gene>
<dbReference type="PANTHER" id="PTHR30273:SF2">
    <property type="entry name" value="PROTEIN FECR"/>
    <property type="match status" value="1"/>
</dbReference>
<keyword evidence="1" id="KW-0472">Membrane</keyword>
<accession>A0A286GUS0</accession>
<dbReference type="AlphaFoldDB" id="A0A286GUS0"/>
<dbReference type="InterPro" id="IPR012373">
    <property type="entry name" value="Ferrdict_sens_TM"/>
</dbReference>
<evidence type="ECO:0000313" key="5">
    <source>
        <dbReference type="Proteomes" id="UP000219452"/>
    </source>
</evidence>
<evidence type="ECO:0000259" key="2">
    <source>
        <dbReference type="Pfam" id="PF04773"/>
    </source>
</evidence>
<evidence type="ECO:0000313" key="4">
    <source>
        <dbReference type="EMBL" id="SOD99278.1"/>
    </source>
</evidence>
<dbReference type="InterPro" id="IPR032508">
    <property type="entry name" value="FecR_C"/>
</dbReference>
<dbReference type="GO" id="GO:0016989">
    <property type="term" value="F:sigma factor antagonist activity"/>
    <property type="evidence" value="ECO:0007669"/>
    <property type="project" value="TreeGrafter"/>
</dbReference>
<dbReference type="PIRSF" id="PIRSF018266">
    <property type="entry name" value="FecR"/>
    <property type="match status" value="1"/>
</dbReference>
<keyword evidence="5" id="KW-1185">Reference proteome</keyword>
<feature type="domain" description="FecR protein" evidence="2">
    <location>
        <begin position="120"/>
        <end position="216"/>
    </location>
</feature>
<dbReference type="RefSeq" id="WP_097131762.1">
    <property type="nucleotide sequence ID" value="NZ_OCNH01000009.1"/>
</dbReference>